<dbReference type="AlphaFoldDB" id="D5ML70"/>
<dbReference type="InterPro" id="IPR002197">
    <property type="entry name" value="HTH_Fis"/>
</dbReference>
<evidence type="ECO:0000256" key="5">
    <source>
        <dbReference type="ARBA" id="ARBA00023125"/>
    </source>
</evidence>
<dbReference type="Proteomes" id="UP000006898">
    <property type="component" value="Chromosome"/>
</dbReference>
<dbReference type="SUPFAM" id="SSF46689">
    <property type="entry name" value="Homeodomain-like"/>
    <property type="match status" value="1"/>
</dbReference>
<dbReference type="PROSITE" id="PS00688">
    <property type="entry name" value="SIGMA54_INTERACT_3"/>
    <property type="match status" value="1"/>
</dbReference>
<dbReference type="FunFam" id="3.40.50.300:FF:000006">
    <property type="entry name" value="DNA-binding transcriptional regulator NtrC"/>
    <property type="match status" value="1"/>
</dbReference>
<keyword evidence="6" id="KW-0804">Transcription</keyword>
<evidence type="ECO:0000313" key="11">
    <source>
        <dbReference type="Proteomes" id="UP000006898"/>
    </source>
</evidence>
<dbReference type="InterPro" id="IPR009057">
    <property type="entry name" value="Homeodomain-like_sf"/>
</dbReference>
<dbReference type="PROSITE" id="PS00675">
    <property type="entry name" value="SIGMA54_INTERACT_1"/>
    <property type="match status" value="1"/>
</dbReference>
<evidence type="ECO:0000256" key="3">
    <source>
        <dbReference type="ARBA" id="ARBA00022840"/>
    </source>
</evidence>
<dbReference type="PROSITE" id="PS00676">
    <property type="entry name" value="SIGMA54_INTERACT_2"/>
    <property type="match status" value="1"/>
</dbReference>
<feature type="domain" description="Sigma-54 factor interaction" evidence="8">
    <location>
        <begin position="144"/>
        <end position="373"/>
    </location>
</feature>
<evidence type="ECO:0000259" key="8">
    <source>
        <dbReference type="PROSITE" id="PS50045"/>
    </source>
</evidence>
<dbReference type="InterPro" id="IPR025944">
    <property type="entry name" value="Sigma_54_int_dom_CS"/>
</dbReference>
<keyword evidence="2" id="KW-0547">Nucleotide-binding</keyword>
<protein>
    <submittedName>
        <fullName evidence="10">Acetoacetate metabolism regulatory protein atoC (Ornithine/arginine decarboxylase inhibitor) (Ornithine decarboxylase antizyme)</fullName>
    </submittedName>
</protein>
<proteinExistence type="predicted"/>
<dbReference type="SUPFAM" id="SSF52540">
    <property type="entry name" value="P-loop containing nucleoside triphosphate hydrolases"/>
    <property type="match status" value="1"/>
</dbReference>
<evidence type="ECO:0000256" key="2">
    <source>
        <dbReference type="ARBA" id="ARBA00022741"/>
    </source>
</evidence>
<dbReference type="Gene3D" id="1.10.10.60">
    <property type="entry name" value="Homeodomain-like"/>
    <property type="match status" value="1"/>
</dbReference>
<dbReference type="InterPro" id="IPR003593">
    <property type="entry name" value="AAA+_ATPase"/>
</dbReference>
<dbReference type="EMBL" id="FP565575">
    <property type="protein sequence ID" value="CBE69912.1"/>
    <property type="molecule type" value="Genomic_DNA"/>
</dbReference>
<evidence type="ECO:0000256" key="7">
    <source>
        <dbReference type="PROSITE-ProRule" id="PRU00169"/>
    </source>
</evidence>
<dbReference type="PROSITE" id="PS50045">
    <property type="entry name" value="SIGMA54_INTERACT_4"/>
    <property type="match status" value="1"/>
</dbReference>
<keyword evidence="5" id="KW-0238">DNA-binding</keyword>
<keyword evidence="3" id="KW-0067">ATP-binding</keyword>
<feature type="domain" description="Response regulatory" evidence="9">
    <location>
        <begin position="5"/>
        <end position="119"/>
    </location>
</feature>
<gene>
    <name evidence="10" type="primary">atoC</name>
    <name evidence="10" type="ORF">DAMO_2839</name>
</gene>
<sequence>MREGRILVVDDEGPQREILRTILSAEGYSVETAPGGTEALRRCQEKSYDLVLTDLRMPGTDGLSLVERLIRDDPPTLVVLMTAYGSLDSAEQALKKGAFDYLTKPLEREELLLTVKRAFERIQLSRENRLLRQQAEERFRIEGIVGSHFRMQEVFEKIQKVSNSNTTVLLIGESGTGKELIARTIHRQSPRKDRPFIAVNCAAIPESLLESEIFGHERGAFTGAVDRRAGCFELANGGTIFLDEVVEMQLPTQPKFLRVLQGETFRRLGGKSEIDVDVRVIAATNRDPVEAVKDGLLREDLFYRLNVVSIGIPPLRERSTDIPQLVDYFIIKHGGSAGKPIRGISNGAMRLLMNYHWPGNVRQLEAVIERASLLSEGPEIQHYDLPIEVRFFDLPVLSASSSIPGSKFAIEIPEQGIHFEALERDLILQAMEKSDWVITKAARLLGLSYRTLQYRLEKFQIKRDTKAASITSESGFTEQGEQRKGGM</sequence>
<dbReference type="GO" id="GO:0006355">
    <property type="term" value="P:regulation of DNA-templated transcription"/>
    <property type="evidence" value="ECO:0007669"/>
    <property type="project" value="InterPro"/>
</dbReference>
<dbReference type="GO" id="GO:0005524">
    <property type="term" value="F:ATP binding"/>
    <property type="evidence" value="ECO:0007669"/>
    <property type="project" value="UniProtKB-KW"/>
</dbReference>
<dbReference type="InterPro" id="IPR058031">
    <property type="entry name" value="AAA_lid_NorR"/>
</dbReference>
<dbReference type="InterPro" id="IPR025662">
    <property type="entry name" value="Sigma_54_int_dom_ATP-bd_1"/>
</dbReference>
<dbReference type="HOGENOM" id="CLU_000445_0_6_0"/>
<dbReference type="STRING" id="671143.DAMO_2839"/>
<dbReference type="Gene3D" id="1.10.8.60">
    <property type="match status" value="1"/>
</dbReference>
<dbReference type="Pfam" id="PF00158">
    <property type="entry name" value="Sigma54_activat"/>
    <property type="match status" value="1"/>
</dbReference>
<dbReference type="Pfam" id="PF00072">
    <property type="entry name" value="Response_reg"/>
    <property type="match status" value="1"/>
</dbReference>
<evidence type="ECO:0000313" key="10">
    <source>
        <dbReference type="EMBL" id="CBE69912.1"/>
    </source>
</evidence>
<dbReference type="Pfam" id="PF02954">
    <property type="entry name" value="HTH_8"/>
    <property type="match status" value="1"/>
</dbReference>
<dbReference type="InterPro" id="IPR027417">
    <property type="entry name" value="P-loop_NTPase"/>
</dbReference>
<feature type="modified residue" description="4-aspartylphosphate" evidence="7">
    <location>
        <position position="54"/>
    </location>
</feature>
<dbReference type="SUPFAM" id="SSF52172">
    <property type="entry name" value="CheY-like"/>
    <property type="match status" value="1"/>
</dbReference>
<dbReference type="eggNOG" id="COG2204">
    <property type="taxonomic scope" value="Bacteria"/>
</dbReference>
<dbReference type="KEGG" id="mox:DAMO_2839"/>
<dbReference type="InterPro" id="IPR001789">
    <property type="entry name" value="Sig_transdc_resp-reg_receiver"/>
</dbReference>
<dbReference type="SMART" id="SM00382">
    <property type="entry name" value="AAA"/>
    <property type="match status" value="1"/>
</dbReference>
<evidence type="ECO:0000256" key="6">
    <source>
        <dbReference type="ARBA" id="ARBA00023163"/>
    </source>
</evidence>
<reference evidence="10 11" key="1">
    <citation type="journal article" date="2010" name="Nature">
        <title>Nitrite-driven anaerobic methane oxidation by oxygenic bacteria.</title>
        <authorList>
            <person name="Ettwig K.F."/>
            <person name="Butler M.K."/>
            <person name="Le Paslier D."/>
            <person name="Pelletier E."/>
            <person name="Mangenot S."/>
            <person name="Kuypers M.M.M."/>
            <person name="Schreiber F."/>
            <person name="Dutilh B.E."/>
            <person name="Zedelius J."/>
            <person name="de Beer D."/>
            <person name="Gloerich J."/>
            <person name="Wessels H.J.C.T."/>
            <person name="van Allen T."/>
            <person name="Luesken F."/>
            <person name="Wu M."/>
            <person name="van de Pas-Schoonen K.T."/>
            <person name="Op den Camp H.J.M."/>
            <person name="Janssen-Megens E.M."/>
            <person name="Francoijs K-J."/>
            <person name="Stunnenberg H."/>
            <person name="Weissenbach J."/>
            <person name="Jetten M.S.M."/>
            <person name="Strous M."/>
        </authorList>
    </citation>
    <scope>NUCLEOTIDE SEQUENCE [LARGE SCALE GENOMIC DNA]</scope>
</reference>
<evidence type="ECO:0000256" key="4">
    <source>
        <dbReference type="ARBA" id="ARBA00023015"/>
    </source>
</evidence>
<organism evidence="10 11">
    <name type="scientific">Methylomirabilis oxygeniifera</name>
    <dbReference type="NCBI Taxonomy" id="671143"/>
    <lineage>
        <taxon>Bacteria</taxon>
        <taxon>Candidatus Methylomirabilota</taxon>
        <taxon>Candidatus Methylomirabilia</taxon>
        <taxon>Candidatus Methylomirabilales</taxon>
        <taxon>Candidatus Methylomirabilaceae</taxon>
        <taxon>Candidatus Methylomirabilis</taxon>
    </lineage>
</organism>
<dbReference type="PANTHER" id="PTHR32071">
    <property type="entry name" value="TRANSCRIPTIONAL REGULATORY PROTEIN"/>
    <property type="match status" value="1"/>
</dbReference>
<dbReference type="Pfam" id="PF25601">
    <property type="entry name" value="AAA_lid_14"/>
    <property type="match status" value="1"/>
</dbReference>
<keyword evidence="1 7" id="KW-0597">Phosphoprotein</keyword>
<dbReference type="InterPro" id="IPR025943">
    <property type="entry name" value="Sigma_54_int_dom_ATP-bd_2"/>
</dbReference>
<dbReference type="GO" id="GO:0043565">
    <property type="term" value="F:sequence-specific DNA binding"/>
    <property type="evidence" value="ECO:0007669"/>
    <property type="project" value="InterPro"/>
</dbReference>
<evidence type="ECO:0000259" key="9">
    <source>
        <dbReference type="PROSITE" id="PS50110"/>
    </source>
</evidence>
<dbReference type="GO" id="GO:0000160">
    <property type="term" value="P:phosphorelay signal transduction system"/>
    <property type="evidence" value="ECO:0007669"/>
    <property type="project" value="InterPro"/>
</dbReference>
<accession>D5ML70</accession>
<dbReference type="PROSITE" id="PS50110">
    <property type="entry name" value="RESPONSE_REGULATORY"/>
    <property type="match status" value="1"/>
</dbReference>
<dbReference type="CDD" id="cd00009">
    <property type="entry name" value="AAA"/>
    <property type="match status" value="1"/>
</dbReference>
<name>D5ML70_METO1</name>
<dbReference type="PATRIC" id="fig|671143.5.peg.2493"/>
<dbReference type="PRINTS" id="PR01590">
    <property type="entry name" value="HTHFIS"/>
</dbReference>
<dbReference type="InterPro" id="IPR002078">
    <property type="entry name" value="Sigma_54_int"/>
</dbReference>
<dbReference type="Gene3D" id="3.40.50.2300">
    <property type="match status" value="1"/>
</dbReference>
<dbReference type="PANTHER" id="PTHR32071:SF113">
    <property type="entry name" value="ALGINATE BIOSYNTHESIS TRANSCRIPTIONAL REGULATORY PROTEIN ALGB"/>
    <property type="match status" value="1"/>
</dbReference>
<dbReference type="SMART" id="SM00448">
    <property type="entry name" value="REC"/>
    <property type="match status" value="1"/>
</dbReference>
<evidence type="ECO:0000256" key="1">
    <source>
        <dbReference type="ARBA" id="ARBA00022553"/>
    </source>
</evidence>
<dbReference type="InterPro" id="IPR011006">
    <property type="entry name" value="CheY-like_superfamily"/>
</dbReference>
<dbReference type="Gene3D" id="3.40.50.300">
    <property type="entry name" value="P-loop containing nucleotide triphosphate hydrolases"/>
    <property type="match status" value="1"/>
</dbReference>
<keyword evidence="4" id="KW-0805">Transcription regulation</keyword>
<dbReference type="FunFam" id="3.40.50.2300:FF:000018">
    <property type="entry name" value="DNA-binding transcriptional regulator NtrC"/>
    <property type="match status" value="1"/>
</dbReference>